<keyword evidence="2" id="KW-1133">Transmembrane helix</keyword>
<evidence type="ECO:0000313" key="4">
    <source>
        <dbReference type="EMBL" id="GIQ87033.1"/>
    </source>
</evidence>
<keyword evidence="2" id="KW-0812">Transmembrane</keyword>
<dbReference type="Proteomes" id="UP000265618">
    <property type="component" value="Unassembled WGS sequence"/>
</dbReference>
<feature type="transmembrane region" description="Helical" evidence="2">
    <location>
        <begin position="37"/>
        <end position="60"/>
    </location>
</feature>
<sequence length="286" mass="31744">IHVIRTIFAVAILLCCAANSVLLGWEHMIAAGAWDWGWLIMLGVEGGLVLVNICYHFAFCNTIESEEYNRPHWFFGILMVSSALFALDSALRFYMMYVSLSMEHEYWQAPKTTHMYYGLYMIAALGSACLSVVWLGMAVMGGIVQLYPIYDIERIIDRKREGFFQLHGAPVQEENDPGEPNAVVDGNVPDVDNNRLEQRVQALCKQREGDKHNSPLPMDVSPSSMPRVVNTCEPSESEDEVEDGVDMDGGKQNGAEGILPISMLNGLDDVTPAASPVPSRRGLDKD</sequence>
<feature type="transmembrane region" description="Helical" evidence="2">
    <location>
        <begin position="117"/>
        <end position="150"/>
    </location>
</feature>
<keyword evidence="3" id="KW-0732">Signal</keyword>
<keyword evidence="5" id="KW-1185">Reference proteome</keyword>
<reference evidence="4 5" key="1">
    <citation type="journal article" date="2018" name="PLoS ONE">
        <title>The draft genome of Kipferlia bialata reveals reductive genome evolution in fornicate parasites.</title>
        <authorList>
            <person name="Tanifuji G."/>
            <person name="Takabayashi S."/>
            <person name="Kume K."/>
            <person name="Takagi M."/>
            <person name="Nakayama T."/>
            <person name="Kamikawa R."/>
            <person name="Inagaki Y."/>
            <person name="Hashimoto T."/>
        </authorList>
    </citation>
    <scope>NUCLEOTIDE SEQUENCE [LARGE SCALE GENOMIC DNA]</scope>
    <source>
        <strain evidence="4">NY0173</strain>
    </source>
</reference>
<feature type="transmembrane region" description="Helical" evidence="2">
    <location>
        <begin position="7"/>
        <end position="25"/>
    </location>
</feature>
<accession>A0A9K3D0X1</accession>
<protein>
    <recommendedName>
        <fullName evidence="6">Transmembrane protein</fullName>
    </recommendedName>
</protein>
<keyword evidence="2" id="KW-0472">Membrane</keyword>
<feature type="non-terminal residue" evidence="4">
    <location>
        <position position="286"/>
    </location>
</feature>
<dbReference type="AlphaFoldDB" id="A0A9K3D0X1"/>
<feature type="signal peptide" evidence="3">
    <location>
        <begin position="1"/>
        <end position="17"/>
    </location>
</feature>
<organism evidence="4 5">
    <name type="scientific">Kipferlia bialata</name>
    <dbReference type="NCBI Taxonomy" id="797122"/>
    <lineage>
        <taxon>Eukaryota</taxon>
        <taxon>Metamonada</taxon>
        <taxon>Carpediemonas-like organisms</taxon>
        <taxon>Kipferlia</taxon>
    </lineage>
</organism>
<dbReference type="EMBL" id="BDIP01002929">
    <property type="protein sequence ID" value="GIQ87033.1"/>
    <property type="molecule type" value="Genomic_DNA"/>
</dbReference>
<comment type="caution">
    <text evidence="4">The sequence shown here is derived from an EMBL/GenBank/DDBJ whole genome shotgun (WGS) entry which is preliminary data.</text>
</comment>
<feature type="compositionally biased region" description="Acidic residues" evidence="1">
    <location>
        <begin position="235"/>
        <end position="246"/>
    </location>
</feature>
<feature type="region of interest" description="Disordered" evidence="1">
    <location>
        <begin position="206"/>
        <end position="286"/>
    </location>
</feature>
<evidence type="ECO:0000256" key="2">
    <source>
        <dbReference type="SAM" id="Phobius"/>
    </source>
</evidence>
<evidence type="ECO:0000313" key="5">
    <source>
        <dbReference type="Proteomes" id="UP000265618"/>
    </source>
</evidence>
<proteinExistence type="predicted"/>
<evidence type="ECO:0008006" key="6">
    <source>
        <dbReference type="Google" id="ProtNLM"/>
    </source>
</evidence>
<feature type="chain" id="PRO_5039913555" description="Transmembrane protein" evidence="3">
    <location>
        <begin position="18"/>
        <end position="286"/>
    </location>
</feature>
<gene>
    <name evidence="4" type="ORF">KIPB_008993</name>
</gene>
<evidence type="ECO:0000256" key="1">
    <source>
        <dbReference type="SAM" id="MobiDB-lite"/>
    </source>
</evidence>
<feature type="transmembrane region" description="Helical" evidence="2">
    <location>
        <begin position="72"/>
        <end position="97"/>
    </location>
</feature>
<evidence type="ECO:0000256" key="3">
    <source>
        <dbReference type="SAM" id="SignalP"/>
    </source>
</evidence>
<name>A0A9K3D0X1_9EUKA</name>